<protein>
    <recommendedName>
        <fullName evidence="1">Reverse transcriptase Ty1/copia-type domain-containing protein</fullName>
    </recommendedName>
</protein>
<feature type="domain" description="Reverse transcriptase Ty1/copia-type" evidence="1">
    <location>
        <begin position="183"/>
        <end position="253"/>
    </location>
</feature>
<sequence length="473" mass="53998">MSIGCLMLATMDPKLQKQHEHMGAYDMIVHLRHLYQEQARHERFNVSKALFQAKLIESSPGKVFVIRTAVFLEKEFLFKGTCGRKLGLVEVLPQNDIDQSTGKVTGQPQGVVVQSSTQVTQEPRRSGRIHHEPERYGFLVTRDNDVLLVYNDEPTTYAEAVTDPYSEKWLDVMRSEMEFMYTNQVWTLVDPPEGVKPIGCKWVFKKKTDMDGNVITFKGRLVAKGFKQVDGVDYDETFSPVAMLKSIRILLSVKTWLGMCFSMKDLGEATYMLGIKICRDRSRRVLGLSQSAYVDKVIWRFSMQDSKKGSLPMLHGISLSKARSPSTQEERDRMNRIPYASVIGSIISKQETVADSTTEAEYLTAFNATTEAVWIKTFVTELAIVPHIADPVELYCDNNRAITQAKEPRSHQRSKHILRCFYLIRKIVDIGDVKICKIPTDENLADLLTKPFVQRKHEAHIRSLGIRNMPDWL</sequence>
<evidence type="ECO:0000259" key="1">
    <source>
        <dbReference type="Pfam" id="PF07727"/>
    </source>
</evidence>
<dbReference type="AlphaFoldDB" id="A0A2I0HSF1"/>
<dbReference type="EMBL" id="PGOL01005936">
    <property type="protein sequence ID" value="PKI34410.1"/>
    <property type="molecule type" value="Genomic_DNA"/>
</dbReference>
<name>A0A2I0HSF1_PUNGR</name>
<dbReference type="InterPro" id="IPR013103">
    <property type="entry name" value="RVT_2"/>
</dbReference>
<dbReference type="STRING" id="22663.A0A2I0HSF1"/>
<reference evidence="2 3" key="1">
    <citation type="submission" date="2017-11" db="EMBL/GenBank/DDBJ databases">
        <title>De-novo sequencing of pomegranate (Punica granatum L.) genome.</title>
        <authorList>
            <person name="Akparov Z."/>
            <person name="Amiraslanov A."/>
            <person name="Hajiyeva S."/>
            <person name="Abbasov M."/>
            <person name="Kaur K."/>
            <person name="Hamwieh A."/>
            <person name="Solovyev V."/>
            <person name="Salamov A."/>
            <person name="Braich B."/>
            <person name="Kosarev P."/>
            <person name="Mahmoud A."/>
            <person name="Hajiyev E."/>
            <person name="Babayeva S."/>
            <person name="Izzatullayeva V."/>
            <person name="Mammadov A."/>
            <person name="Mammadov A."/>
            <person name="Sharifova S."/>
            <person name="Ojaghi J."/>
            <person name="Eynullazada K."/>
            <person name="Bayramov B."/>
            <person name="Abdulazimova A."/>
            <person name="Shahmuradov I."/>
        </authorList>
    </citation>
    <scope>NUCLEOTIDE SEQUENCE [LARGE SCALE GENOMIC DNA]</scope>
    <source>
        <strain evidence="3">cv. AG2017</strain>
        <tissue evidence="2">Leaf</tissue>
    </source>
</reference>
<evidence type="ECO:0000313" key="3">
    <source>
        <dbReference type="Proteomes" id="UP000233551"/>
    </source>
</evidence>
<proteinExistence type="predicted"/>
<dbReference type="Pfam" id="PF07727">
    <property type="entry name" value="RVT_2"/>
    <property type="match status" value="1"/>
</dbReference>
<dbReference type="PANTHER" id="PTHR11439:SF467">
    <property type="entry name" value="INTEGRASE CATALYTIC DOMAIN-CONTAINING PROTEIN"/>
    <property type="match status" value="1"/>
</dbReference>
<keyword evidence="3" id="KW-1185">Reference proteome</keyword>
<evidence type="ECO:0000313" key="2">
    <source>
        <dbReference type="EMBL" id="PKI34410.1"/>
    </source>
</evidence>
<dbReference type="Proteomes" id="UP000233551">
    <property type="component" value="Unassembled WGS sequence"/>
</dbReference>
<comment type="caution">
    <text evidence="2">The sequence shown here is derived from an EMBL/GenBank/DDBJ whole genome shotgun (WGS) entry which is preliminary data.</text>
</comment>
<organism evidence="2 3">
    <name type="scientific">Punica granatum</name>
    <name type="common">Pomegranate</name>
    <dbReference type="NCBI Taxonomy" id="22663"/>
    <lineage>
        <taxon>Eukaryota</taxon>
        <taxon>Viridiplantae</taxon>
        <taxon>Streptophyta</taxon>
        <taxon>Embryophyta</taxon>
        <taxon>Tracheophyta</taxon>
        <taxon>Spermatophyta</taxon>
        <taxon>Magnoliopsida</taxon>
        <taxon>eudicotyledons</taxon>
        <taxon>Gunneridae</taxon>
        <taxon>Pentapetalae</taxon>
        <taxon>rosids</taxon>
        <taxon>malvids</taxon>
        <taxon>Myrtales</taxon>
        <taxon>Lythraceae</taxon>
        <taxon>Punica</taxon>
    </lineage>
</organism>
<dbReference type="PANTHER" id="PTHR11439">
    <property type="entry name" value="GAG-POL-RELATED RETROTRANSPOSON"/>
    <property type="match status" value="1"/>
</dbReference>
<accession>A0A2I0HSF1</accession>
<gene>
    <name evidence="2" type="ORF">CRG98_045199</name>
</gene>
<dbReference type="CDD" id="cd09272">
    <property type="entry name" value="RNase_HI_RT_Ty1"/>
    <property type="match status" value="1"/>
</dbReference>